<feature type="chain" id="PRO_5030008009" description="Peptidase M60 domain-containing protein" evidence="1">
    <location>
        <begin position="42"/>
        <end position="923"/>
    </location>
</feature>
<accession>A0A0H2ZLJ2</accession>
<evidence type="ECO:0000313" key="4">
    <source>
        <dbReference type="Proteomes" id="UP000000653"/>
    </source>
</evidence>
<evidence type="ECO:0000259" key="2">
    <source>
        <dbReference type="PROSITE" id="PS51723"/>
    </source>
</evidence>
<name>A0A0H2ZLJ2_PSEAB</name>
<gene>
    <name evidence="3" type="ordered locus">PA14_07430</name>
</gene>
<dbReference type="InterPro" id="IPR042279">
    <property type="entry name" value="Pep_M60_3"/>
</dbReference>
<dbReference type="Pfam" id="PF18650">
    <property type="entry name" value="IMPa_N_2"/>
    <property type="match status" value="1"/>
</dbReference>
<dbReference type="SMART" id="SM01276">
    <property type="entry name" value="M60-like"/>
    <property type="match status" value="1"/>
</dbReference>
<dbReference type="EMBL" id="CP000438">
    <property type="protein sequence ID" value="ABJ15534.1"/>
    <property type="molecule type" value="Genomic_DNA"/>
</dbReference>
<dbReference type="NCBIfam" id="NF038322">
    <property type="entry name" value="ImpA_fam_HExGH"/>
    <property type="match status" value="1"/>
</dbReference>
<evidence type="ECO:0000256" key="1">
    <source>
        <dbReference type="SAM" id="SignalP"/>
    </source>
</evidence>
<protein>
    <recommendedName>
        <fullName evidence="2">Peptidase M60 domain-containing protein</fullName>
    </recommendedName>
</protein>
<dbReference type="BioCyc" id="PAER208963:G1G74-613-MONOMER"/>
<dbReference type="Pfam" id="PF18642">
    <property type="entry name" value="IMPa_helical"/>
    <property type="match status" value="1"/>
</dbReference>
<dbReference type="RefSeq" id="WP_003137348.1">
    <property type="nucleotide sequence ID" value="NC_008463.1"/>
</dbReference>
<dbReference type="AlphaFoldDB" id="A0A0H2ZLJ2"/>
<organism evidence="3 4">
    <name type="scientific">Pseudomonas aeruginosa (strain UCBPP-PA14)</name>
    <dbReference type="NCBI Taxonomy" id="208963"/>
    <lineage>
        <taxon>Bacteria</taxon>
        <taxon>Pseudomonadati</taxon>
        <taxon>Pseudomonadota</taxon>
        <taxon>Gammaproteobacteria</taxon>
        <taxon>Pseudomonadales</taxon>
        <taxon>Pseudomonadaceae</taxon>
        <taxon>Pseudomonas</taxon>
    </lineage>
</organism>
<dbReference type="Proteomes" id="UP000000653">
    <property type="component" value="Chromosome"/>
</dbReference>
<dbReference type="HOGENOM" id="CLU_004117_0_0_6"/>
<reference evidence="3 4" key="1">
    <citation type="journal article" date="2006" name="Genome Biol.">
        <title>Genomic analysis reveals that Pseudomonas aeruginosa virulence is combinatorial.</title>
        <authorList>
            <person name="Lee D.G."/>
            <person name="Urbach J.M."/>
            <person name="Wu G."/>
            <person name="Liberati N.T."/>
            <person name="Feinbaum R.L."/>
            <person name="Miyata S."/>
            <person name="Diggins L.T."/>
            <person name="He J."/>
            <person name="Saucier M."/>
            <person name="Deziel E."/>
            <person name="Friedman L."/>
            <person name="Li L."/>
            <person name="Grills G."/>
            <person name="Montgomery K."/>
            <person name="Kucherlapati R."/>
            <person name="Rahme L.G."/>
            <person name="Ausubel F.M."/>
        </authorList>
    </citation>
    <scope>NUCLEOTIDE SEQUENCE [LARGE SCALE GENOMIC DNA]</scope>
    <source>
        <strain evidence="3 4">UCBPP-PA14</strain>
    </source>
</reference>
<evidence type="ECO:0000313" key="3">
    <source>
        <dbReference type="EMBL" id="ABJ15534.1"/>
    </source>
</evidence>
<proteinExistence type="predicted"/>
<dbReference type="InterPro" id="IPR041549">
    <property type="entry name" value="IMPa_helical"/>
</dbReference>
<keyword evidence="1" id="KW-0732">Signal</keyword>
<feature type="domain" description="Peptidase M60" evidence="2">
    <location>
        <begin position="450"/>
        <end position="794"/>
    </location>
</feature>
<dbReference type="InterPro" id="IPR040711">
    <property type="entry name" value="IMPa_N_2"/>
</dbReference>
<sequence>MSLSTTAFPSLQGENMSRSPIPRHRALLAGFCLAGALSAQAATQEEILDAALVSGDSSQLTDSHLVALRLQQQVERIRQTRTQLLDGLYQNLSQAYDPGAASMWVLPANPDNTLPFLIGDKGRVLASLSLEAGGRGLAYGTNVLTQLSGANAAHAPLLKRAVQWLVNGDPGAATAKDFKVSVVGVDKTATLNGLKSAGLQPADAACNALTDASCASTSKLLVLGNGASAASLSATVRARLQAGLPILFVHTNGWNQSSTGQQILAGLGLQEGPYGGNYWDKDTVPSSRTRTRSVELGGAYGQDPALVQQIVDGSWRTDYDWSKCTSYVGRTTCDDVPGLSDFSKRVDVLKGALDAYNQKAQNLFALPGTTSLRLWLLWADAVRQNIRYPMDKAADTARFQETFVADAIVGYVREAGAAQKELGSYAGQRQQSMPVSGSEETLTLTLPSAQGFTAIGRMAAPGKRLSIRIEDAGQASLAVGLNTQRIGSTRLWNTRQYDRPRFLKSPDIKLQANQSVALVSPYGGLLQLVYSGATPGQTVTVKVTGAASQPFLDIQPGEDSSQAIADFIQALDADKADWLEIRSGSVEVHAKVEKVRGSIDKDYGGDVQRFIRELNEVFIDDAYTLAGFAIPNQAKTPAIQQECAVRGWDCDSETLHKLPGTQHINVDQYAQCGGGCSGNPYDQTWGLNPRGWGESHELGHNLQVNRLKVYGGRSGEISNQIFPLHKDWRVLREFGQNLDDTRVNYRNAYNLIVAGRAEADPLAGVYKRLWEDPGTYALNGERMAFYTQWVHYWADLKNDPLQGWDIWTLLYLHQRQVDKSDWDASKAALGYGTYAQRPGNSGDASSTDGNDNLLLGLSWLTQRDQRPTFALWGIRTSAAAQAQVAAYSFAEQPAFFYANNRTNEYSTVKLLDMSQGSPTWPFP</sequence>
<dbReference type="PROSITE" id="PS51723">
    <property type="entry name" value="PEPTIDASE_M60"/>
    <property type="match status" value="1"/>
</dbReference>
<dbReference type="InterPro" id="IPR031161">
    <property type="entry name" value="Peptidase_M60_dom"/>
</dbReference>
<dbReference type="Gene3D" id="1.10.390.30">
    <property type="entry name" value="Peptidase M60, enhancin-like domain 3"/>
    <property type="match status" value="1"/>
</dbReference>
<dbReference type="KEGG" id="pau:PA14_07430"/>
<feature type="signal peptide" evidence="1">
    <location>
        <begin position="1"/>
        <end position="41"/>
    </location>
</feature>